<proteinExistence type="predicted"/>
<dbReference type="InterPro" id="IPR036388">
    <property type="entry name" value="WH-like_DNA-bd_sf"/>
</dbReference>
<dbReference type="OrthoDB" id="118550at2759"/>
<name>A0A2J7ZS35_9CHLO</name>
<accession>A0A2J7ZS35</accession>
<evidence type="ECO:0000256" key="1">
    <source>
        <dbReference type="SAM" id="MobiDB-lite"/>
    </source>
</evidence>
<dbReference type="InterPro" id="IPR007526">
    <property type="entry name" value="SWIRM"/>
</dbReference>
<dbReference type="Proteomes" id="UP000236333">
    <property type="component" value="Unassembled WGS sequence"/>
</dbReference>
<dbReference type="Pfam" id="PF04433">
    <property type="entry name" value="SWIRM"/>
    <property type="match status" value="1"/>
</dbReference>
<dbReference type="SUPFAM" id="SSF46689">
    <property type="entry name" value="Homeodomain-like"/>
    <property type="match status" value="1"/>
</dbReference>
<organism evidence="3 4">
    <name type="scientific">Tetrabaena socialis</name>
    <dbReference type="NCBI Taxonomy" id="47790"/>
    <lineage>
        <taxon>Eukaryota</taxon>
        <taxon>Viridiplantae</taxon>
        <taxon>Chlorophyta</taxon>
        <taxon>core chlorophytes</taxon>
        <taxon>Chlorophyceae</taxon>
        <taxon>CS clade</taxon>
        <taxon>Chlamydomonadales</taxon>
        <taxon>Tetrabaenaceae</taxon>
        <taxon>Tetrabaena</taxon>
    </lineage>
</organism>
<keyword evidence="4" id="KW-1185">Reference proteome</keyword>
<sequence>MSLMHENERLYLSEFFERPTPHRNPQTYMQMREALLALYREDPARRLTFTEARGRVQGDVTALHRHGHSPRWGARKGQVYRALESERVQLETARRNLDGQRAQLRDARRARAQQQQGGGGGGGEPGLQLPLAGLPPAAAAALTAMGASGGLTQQQAAAAAQAATTAAAQMKQMQGGGG</sequence>
<dbReference type="Gene3D" id="1.10.10.10">
    <property type="entry name" value="Winged helix-like DNA-binding domain superfamily/Winged helix DNA-binding domain"/>
    <property type="match status" value="1"/>
</dbReference>
<dbReference type="EMBL" id="PGGS01000552">
    <property type="protein sequence ID" value="PNH03078.1"/>
    <property type="molecule type" value="Genomic_DNA"/>
</dbReference>
<dbReference type="InterPro" id="IPR009057">
    <property type="entry name" value="Homeodomain-like_sf"/>
</dbReference>
<dbReference type="PROSITE" id="PS50934">
    <property type="entry name" value="SWIRM"/>
    <property type="match status" value="1"/>
</dbReference>
<comment type="caution">
    <text evidence="3">The sequence shown here is derived from an EMBL/GenBank/DDBJ whole genome shotgun (WGS) entry which is preliminary data.</text>
</comment>
<feature type="compositionally biased region" description="Gly residues" evidence="1">
    <location>
        <begin position="116"/>
        <end position="125"/>
    </location>
</feature>
<evidence type="ECO:0000259" key="2">
    <source>
        <dbReference type="PROSITE" id="PS50934"/>
    </source>
</evidence>
<feature type="domain" description="SWIRM" evidence="2">
    <location>
        <begin position="1"/>
        <end position="90"/>
    </location>
</feature>
<evidence type="ECO:0000313" key="3">
    <source>
        <dbReference type="EMBL" id="PNH03078.1"/>
    </source>
</evidence>
<evidence type="ECO:0000313" key="4">
    <source>
        <dbReference type="Proteomes" id="UP000236333"/>
    </source>
</evidence>
<gene>
    <name evidence="3" type="ORF">TSOC_010893</name>
</gene>
<reference evidence="3 4" key="1">
    <citation type="journal article" date="2017" name="Mol. Biol. Evol.">
        <title>The 4-celled Tetrabaena socialis nuclear genome reveals the essential components for genetic control of cell number at the origin of multicellularity in the volvocine lineage.</title>
        <authorList>
            <person name="Featherston J."/>
            <person name="Arakaki Y."/>
            <person name="Hanschen E.R."/>
            <person name="Ferris P.J."/>
            <person name="Michod R.E."/>
            <person name="Olson B.J.S.C."/>
            <person name="Nozaki H."/>
            <person name="Durand P.M."/>
        </authorList>
    </citation>
    <scope>NUCLEOTIDE SEQUENCE [LARGE SCALE GENOMIC DNA]</scope>
    <source>
        <strain evidence="3 4">NIES-571</strain>
    </source>
</reference>
<dbReference type="AlphaFoldDB" id="A0A2J7ZS35"/>
<feature type="compositionally biased region" description="Basic and acidic residues" evidence="1">
    <location>
        <begin position="98"/>
        <end position="109"/>
    </location>
</feature>
<protein>
    <submittedName>
        <fullName evidence="3">SWI/SNF complex subunit SWI3A</fullName>
    </submittedName>
</protein>
<feature type="region of interest" description="Disordered" evidence="1">
    <location>
        <begin position="98"/>
        <end position="131"/>
    </location>
</feature>